<dbReference type="Proteomes" id="UP001607303">
    <property type="component" value="Unassembled WGS sequence"/>
</dbReference>
<dbReference type="AlphaFoldDB" id="A0ABD2AGM0"/>
<gene>
    <name evidence="1" type="ORF">V1477_021265</name>
</gene>
<name>A0ABD2AGM0_VESMC</name>
<dbReference type="EMBL" id="JAYRBN010000119">
    <property type="protein sequence ID" value="KAL2719771.1"/>
    <property type="molecule type" value="Genomic_DNA"/>
</dbReference>
<organism evidence="1 2">
    <name type="scientific">Vespula maculifrons</name>
    <name type="common">Eastern yellow jacket</name>
    <name type="synonym">Wasp</name>
    <dbReference type="NCBI Taxonomy" id="7453"/>
    <lineage>
        <taxon>Eukaryota</taxon>
        <taxon>Metazoa</taxon>
        <taxon>Ecdysozoa</taxon>
        <taxon>Arthropoda</taxon>
        <taxon>Hexapoda</taxon>
        <taxon>Insecta</taxon>
        <taxon>Pterygota</taxon>
        <taxon>Neoptera</taxon>
        <taxon>Endopterygota</taxon>
        <taxon>Hymenoptera</taxon>
        <taxon>Apocrita</taxon>
        <taxon>Aculeata</taxon>
        <taxon>Vespoidea</taxon>
        <taxon>Vespidae</taxon>
        <taxon>Vespinae</taxon>
        <taxon>Vespula</taxon>
    </lineage>
</organism>
<protein>
    <submittedName>
        <fullName evidence="1">Uncharacterized protein</fullName>
    </submittedName>
</protein>
<comment type="caution">
    <text evidence="1">The sequence shown here is derived from an EMBL/GenBank/DDBJ whole genome shotgun (WGS) entry which is preliminary data.</text>
</comment>
<evidence type="ECO:0000313" key="2">
    <source>
        <dbReference type="Proteomes" id="UP001607303"/>
    </source>
</evidence>
<keyword evidence="2" id="KW-1185">Reference proteome</keyword>
<sequence length="78" mass="9062">MSFTSWSEILHHASLLHHASKRNKKKPSLLVNELKFSRNLKVGLTYLDFLLCTTEIIVFDSVLKLYRPNLLPKQMLGH</sequence>
<proteinExistence type="predicted"/>
<accession>A0ABD2AGM0</accession>
<reference evidence="1 2" key="1">
    <citation type="journal article" date="2024" name="Ann. Entomol. Soc. Am.">
        <title>Genomic analyses of the southern and eastern yellowjacket wasps (Hymenoptera: Vespidae) reveal evolutionary signatures of social life.</title>
        <authorList>
            <person name="Catto M.A."/>
            <person name="Caine P.B."/>
            <person name="Orr S.E."/>
            <person name="Hunt B.G."/>
            <person name="Goodisman M.A.D."/>
        </authorList>
    </citation>
    <scope>NUCLEOTIDE SEQUENCE [LARGE SCALE GENOMIC DNA]</scope>
    <source>
        <strain evidence="1">232</strain>
        <tissue evidence="1">Head and thorax</tissue>
    </source>
</reference>
<evidence type="ECO:0000313" key="1">
    <source>
        <dbReference type="EMBL" id="KAL2719771.1"/>
    </source>
</evidence>